<dbReference type="eggNOG" id="KOG1317">
    <property type="taxonomic scope" value="Eukaryota"/>
</dbReference>
<dbReference type="InterPro" id="IPR005677">
    <property type="entry name" value="Fum_hydII"/>
</dbReference>
<dbReference type="AlphaFoldDB" id="D8SC31"/>
<dbReference type="InterPro" id="IPR024083">
    <property type="entry name" value="Fumarase/histidase_N"/>
</dbReference>
<dbReference type="HOGENOM" id="CLU_021594_4_1_1"/>
<dbReference type="Gene3D" id="1.10.40.30">
    <property type="entry name" value="Fumarase/aspartase (C-terminal domain)"/>
    <property type="match status" value="1"/>
</dbReference>
<keyword evidence="9" id="KW-1185">Reference proteome</keyword>
<protein>
    <recommendedName>
        <fullName evidence="2">fumarate hydratase</fullName>
        <ecNumber evidence="2">4.2.1.2</ecNumber>
    </recommendedName>
</protein>
<dbReference type="OMA" id="IGHHTAI"/>
<dbReference type="InterPro" id="IPR008948">
    <property type="entry name" value="L-Aspartase-like"/>
</dbReference>
<dbReference type="EMBL" id="GL377611">
    <property type="protein sequence ID" value="EFJ18116.1"/>
    <property type="molecule type" value="Genomic_DNA"/>
</dbReference>
<feature type="transmembrane region" description="Helical" evidence="5">
    <location>
        <begin position="571"/>
        <end position="590"/>
    </location>
</feature>
<evidence type="ECO:0000259" key="7">
    <source>
        <dbReference type="Pfam" id="PF10415"/>
    </source>
</evidence>
<comment type="catalytic activity">
    <reaction evidence="4">
        <text>(S)-malate = fumarate + H2O</text>
        <dbReference type="Rhea" id="RHEA:12460"/>
        <dbReference type="ChEBI" id="CHEBI:15377"/>
        <dbReference type="ChEBI" id="CHEBI:15589"/>
        <dbReference type="ChEBI" id="CHEBI:29806"/>
        <dbReference type="EC" id="4.2.1.2"/>
    </reaction>
    <physiologicalReaction direction="left-to-right" evidence="4">
        <dbReference type="Rhea" id="RHEA:12461"/>
    </physiologicalReaction>
    <physiologicalReaction direction="right-to-left" evidence="4">
        <dbReference type="Rhea" id="RHEA:12462"/>
    </physiologicalReaction>
</comment>
<comment type="similarity">
    <text evidence="1">Belongs to the class-II fumarase/aspartase family. Fumarase subfamily.</text>
</comment>
<dbReference type="PRINTS" id="PR00149">
    <property type="entry name" value="FUMRATELYASE"/>
</dbReference>
<accession>D8SC31</accession>
<keyword evidence="5" id="KW-0472">Membrane</keyword>
<dbReference type="InterPro" id="IPR020557">
    <property type="entry name" value="Fumarate_lyase_CS"/>
</dbReference>
<dbReference type="KEGG" id="smo:SELMODRAFT_113300"/>
<dbReference type="GO" id="GO:0006099">
    <property type="term" value="P:tricarboxylic acid cycle"/>
    <property type="evidence" value="ECO:0000318"/>
    <property type="project" value="GO_Central"/>
</dbReference>
<dbReference type="Proteomes" id="UP000001514">
    <property type="component" value="Unassembled WGS sequence"/>
</dbReference>
<dbReference type="GO" id="GO:0051262">
    <property type="term" value="P:protein tetramerization"/>
    <property type="evidence" value="ECO:0007669"/>
    <property type="project" value="UniProtKB-ARBA"/>
</dbReference>
<evidence type="ECO:0000313" key="8">
    <source>
        <dbReference type="EMBL" id="EFJ18116.1"/>
    </source>
</evidence>
<evidence type="ECO:0000256" key="3">
    <source>
        <dbReference type="ARBA" id="ARBA00023239"/>
    </source>
</evidence>
<dbReference type="GO" id="GO:0004333">
    <property type="term" value="F:fumarate hydratase activity"/>
    <property type="evidence" value="ECO:0000318"/>
    <property type="project" value="GO_Central"/>
</dbReference>
<dbReference type="FunFam" id="1.10.275.10:FF:000001">
    <property type="entry name" value="Fumarate hydratase, mitochondrial"/>
    <property type="match status" value="1"/>
</dbReference>
<name>D8SC31_SELML</name>
<dbReference type="PANTHER" id="PTHR11444">
    <property type="entry name" value="ASPARTATEAMMONIA/ARGININOSUCCINATE/ADENYLOSUCCINATE LYASE"/>
    <property type="match status" value="1"/>
</dbReference>
<dbReference type="HAMAP" id="MF_00743">
    <property type="entry name" value="FumaraseC"/>
    <property type="match status" value="1"/>
</dbReference>
<dbReference type="Gene3D" id="1.10.275.10">
    <property type="entry name" value="Fumarase/aspartase (N-terminal domain)"/>
    <property type="match status" value="1"/>
</dbReference>
<dbReference type="GO" id="GO:0006106">
    <property type="term" value="P:fumarate metabolic process"/>
    <property type="evidence" value="ECO:0000318"/>
    <property type="project" value="GO_Central"/>
</dbReference>
<dbReference type="CDD" id="cd01362">
    <property type="entry name" value="Fumarase_classII"/>
    <property type="match status" value="1"/>
</dbReference>
<dbReference type="NCBIfam" id="TIGR00979">
    <property type="entry name" value="fumC_II"/>
    <property type="match status" value="1"/>
</dbReference>
<dbReference type="InParanoid" id="D8SC31"/>
<dbReference type="OrthoDB" id="1738025at2759"/>
<keyword evidence="5" id="KW-1133">Transmembrane helix</keyword>
<dbReference type="STRING" id="88036.D8SC31"/>
<dbReference type="Gene3D" id="1.20.200.10">
    <property type="entry name" value="Fumarase/aspartase (Central domain)"/>
    <property type="match status" value="1"/>
</dbReference>
<dbReference type="GO" id="GO:0005739">
    <property type="term" value="C:mitochondrion"/>
    <property type="evidence" value="ECO:0000318"/>
    <property type="project" value="GO_Central"/>
</dbReference>
<dbReference type="EC" id="4.2.1.2" evidence="2"/>
<evidence type="ECO:0000259" key="6">
    <source>
        <dbReference type="Pfam" id="PF00206"/>
    </source>
</evidence>
<dbReference type="GO" id="GO:0006108">
    <property type="term" value="P:malate metabolic process"/>
    <property type="evidence" value="ECO:0000318"/>
    <property type="project" value="GO_Central"/>
</dbReference>
<evidence type="ECO:0000256" key="5">
    <source>
        <dbReference type="SAM" id="Phobius"/>
    </source>
</evidence>
<dbReference type="PRINTS" id="PR00145">
    <property type="entry name" value="ARGSUCLYASE"/>
</dbReference>
<dbReference type="InterPro" id="IPR000362">
    <property type="entry name" value="Fumarate_lyase_fam"/>
</dbReference>
<gene>
    <name evidence="8" type="ORF">SELMODRAFT_113300</name>
</gene>
<dbReference type="FunFam" id="1.20.200.10:FF:000001">
    <property type="entry name" value="Fumarate hydratase, mitochondrial"/>
    <property type="match status" value="1"/>
</dbReference>
<feature type="domain" description="Fumarase C C-terminal" evidence="7">
    <location>
        <begin position="428"/>
        <end position="480"/>
    </location>
</feature>
<dbReference type="InterPro" id="IPR018951">
    <property type="entry name" value="Fumarase_C_C"/>
</dbReference>
<proteinExistence type="inferred from homology"/>
<dbReference type="InterPro" id="IPR022761">
    <property type="entry name" value="Fumarate_lyase_N"/>
</dbReference>
<evidence type="ECO:0000256" key="2">
    <source>
        <dbReference type="ARBA" id="ARBA00012921"/>
    </source>
</evidence>
<dbReference type="Pfam" id="PF00206">
    <property type="entry name" value="Lyase_1"/>
    <property type="match status" value="1"/>
</dbReference>
<dbReference type="Pfam" id="PF10415">
    <property type="entry name" value="FumaraseC_C"/>
    <property type="match status" value="1"/>
</dbReference>
<dbReference type="PROSITE" id="PS00163">
    <property type="entry name" value="FUMARATE_LYASES"/>
    <property type="match status" value="1"/>
</dbReference>
<dbReference type="Gramene" id="EFJ18116">
    <property type="protein sequence ID" value="EFJ18116"/>
    <property type="gene ID" value="SELMODRAFT_113300"/>
</dbReference>
<reference evidence="8 9" key="1">
    <citation type="journal article" date="2011" name="Science">
        <title>The Selaginella genome identifies genetic changes associated with the evolution of vascular plants.</title>
        <authorList>
            <person name="Banks J.A."/>
            <person name="Nishiyama T."/>
            <person name="Hasebe M."/>
            <person name="Bowman J.L."/>
            <person name="Gribskov M."/>
            <person name="dePamphilis C."/>
            <person name="Albert V.A."/>
            <person name="Aono N."/>
            <person name="Aoyama T."/>
            <person name="Ambrose B.A."/>
            <person name="Ashton N.W."/>
            <person name="Axtell M.J."/>
            <person name="Barker E."/>
            <person name="Barker M.S."/>
            <person name="Bennetzen J.L."/>
            <person name="Bonawitz N.D."/>
            <person name="Chapple C."/>
            <person name="Cheng C."/>
            <person name="Correa L.G."/>
            <person name="Dacre M."/>
            <person name="DeBarry J."/>
            <person name="Dreyer I."/>
            <person name="Elias M."/>
            <person name="Engstrom E.M."/>
            <person name="Estelle M."/>
            <person name="Feng L."/>
            <person name="Finet C."/>
            <person name="Floyd S.K."/>
            <person name="Frommer W.B."/>
            <person name="Fujita T."/>
            <person name="Gramzow L."/>
            <person name="Gutensohn M."/>
            <person name="Harholt J."/>
            <person name="Hattori M."/>
            <person name="Heyl A."/>
            <person name="Hirai T."/>
            <person name="Hiwatashi Y."/>
            <person name="Ishikawa M."/>
            <person name="Iwata M."/>
            <person name="Karol K.G."/>
            <person name="Koehler B."/>
            <person name="Kolukisaoglu U."/>
            <person name="Kubo M."/>
            <person name="Kurata T."/>
            <person name="Lalonde S."/>
            <person name="Li K."/>
            <person name="Li Y."/>
            <person name="Litt A."/>
            <person name="Lyons E."/>
            <person name="Manning G."/>
            <person name="Maruyama T."/>
            <person name="Michael T.P."/>
            <person name="Mikami K."/>
            <person name="Miyazaki S."/>
            <person name="Morinaga S."/>
            <person name="Murata T."/>
            <person name="Mueller-Roeber B."/>
            <person name="Nelson D.R."/>
            <person name="Obara M."/>
            <person name="Oguri Y."/>
            <person name="Olmstead R.G."/>
            <person name="Onodera N."/>
            <person name="Petersen B.L."/>
            <person name="Pils B."/>
            <person name="Prigge M."/>
            <person name="Rensing S.A."/>
            <person name="Riano-Pachon D.M."/>
            <person name="Roberts A.W."/>
            <person name="Sato Y."/>
            <person name="Scheller H.V."/>
            <person name="Schulz B."/>
            <person name="Schulz C."/>
            <person name="Shakirov E.V."/>
            <person name="Shibagaki N."/>
            <person name="Shinohara N."/>
            <person name="Shippen D.E."/>
            <person name="Soerensen I."/>
            <person name="Sotooka R."/>
            <person name="Sugimoto N."/>
            <person name="Sugita M."/>
            <person name="Sumikawa N."/>
            <person name="Tanurdzic M."/>
            <person name="Theissen G."/>
            <person name="Ulvskov P."/>
            <person name="Wakazuki S."/>
            <person name="Weng J.K."/>
            <person name="Willats W.W."/>
            <person name="Wipf D."/>
            <person name="Wolf P.G."/>
            <person name="Yang L."/>
            <person name="Zimmer A.D."/>
            <person name="Zhu Q."/>
            <person name="Mitros T."/>
            <person name="Hellsten U."/>
            <person name="Loque D."/>
            <person name="Otillar R."/>
            <person name="Salamov A."/>
            <person name="Schmutz J."/>
            <person name="Shapiro H."/>
            <person name="Lindquist E."/>
            <person name="Lucas S."/>
            <person name="Rokhsar D."/>
            <person name="Grigoriev I.V."/>
        </authorList>
    </citation>
    <scope>NUCLEOTIDE SEQUENCE [LARGE SCALE GENOMIC DNA]</scope>
</reference>
<sequence>MVRASRTRNVTRVLLRNLSSFREEVDPMNPSRKLQIPADRLWSAQTQLSLQNFQIGGERERMPLALVRAFGILKMCAAKVNVADGLDPKIANAIVQAAHEVAQGEHDAEFPLVVWQTGSGTQSNMNANEVIANRAAVILGEQPGKKFVHPNDHVNRGQSSNDTFPTVMHIAAVREIHSKLLPSLRELYKTLRAKEFEFHDIVKIGRTHLQDAVPLTLGHEFSGYATQLKYGIRRIKAALPRLYQLAQGGTAVGTGLNTKKGFDKRIASAVAEVTGLPFVTAPNKFEALATHDACVEASGALNTIAVSLMKIAWDIGMLGSGPRCGLGELKLPENEPGSSIMPGKVNPTQCEALRMVCAQVMGNHHAISIGGSNGNFELNVFKPLIAKCLLHSIQLLGDAVDSFNRKCVMGIEADRERIAKHLRESLMLVTALNPKIGYDKAALIAKTAHKDGTSLKEACLKLNALTEAEFDEIVVPEKMVATEPPMPISCTTLVGGVYRNGTVLAVDGRALVKLPMNEEGEIDLAAVESMDPEELVKNHVLSEDFQKMFSLKNTAFAFSGAKHEVWFESCFFLFFSLFLFLADVSYYSLLSRQRTFSVMPKERCLTPTVLIWPIMLQSSSP</sequence>
<keyword evidence="5" id="KW-0812">Transmembrane</keyword>
<dbReference type="FunCoup" id="D8SC31">
    <property type="interactions" value="3552"/>
</dbReference>
<evidence type="ECO:0000256" key="4">
    <source>
        <dbReference type="ARBA" id="ARBA00051302"/>
    </source>
</evidence>
<evidence type="ECO:0000313" key="9">
    <source>
        <dbReference type="Proteomes" id="UP000001514"/>
    </source>
</evidence>
<dbReference type="SUPFAM" id="SSF48557">
    <property type="entry name" value="L-aspartase-like"/>
    <property type="match status" value="1"/>
</dbReference>
<organism evidence="9">
    <name type="scientific">Selaginella moellendorffii</name>
    <name type="common">Spikemoss</name>
    <dbReference type="NCBI Taxonomy" id="88036"/>
    <lineage>
        <taxon>Eukaryota</taxon>
        <taxon>Viridiplantae</taxon>
        <taxon>Streptophyta</taxon>
        <taxon>Embryophyta</taxon>
        <taxon>Tracheophyta</taxon>
        <taxon>Lycopodiopsida</taxon>
        <taxon>Selaginellales</taxon>
        <taxon>Selaginellaceae</taxon>
        <taxon>Selaginella</taxon>
    </lineage>
</organism>
<keyword evidence="3" id="KW-0456">Lyase</keyword>
<dbReference type="PANTHER" id="PTHR11444:SF1">
    <property type="entry name" value="FUMARATE HYDRATASE, MITOCHONDRIAL"/>
    <property type="match status" value="1"/>
</dbReference>
<evidence type="ECO:0000256" key="1">
    <source>
        <dbReference type="ARBA" id="ARBA00009084"/>
    </source>
</evidence>
<dbReference type="FunFam" id="1.10.40.30:FF:000002">
    <property type="entry name" value="Fumarate hydratase class II"/>
    <property type="match status" value="1"/>
</dbReference>
<feature type="domain" description="Fumarate lyase N-terminal" evidence="6">
    <location>
        <begin position="34"/>
        <end position="362"/>
    </location>
</feature>